<dbReference type="GO" id="GO:0009055">
    <property type="term" value="F:electron transfer activity"/>
    <property type="evidence" value="ECO:0007669"/>
    <property type="project" value="InterPro"/>
</dbReference>
<keyword evidence="6" id="KW-0274">FAD</keyword>
<dbReference type="GO" id="GO:0033539">
    <property type="term" value="P:fatty acid beta-oxidation using acyl-CoA dehydrogenase"/>
    <property type="evidence" value="ECO:0007669"/>
    <property type="project" value="TreeGrafter"/>
</dbReference>
<dbReference type="InterPro" id="IPR033947">
    <property type="entry name" value="ETF_alpha_N"/>
</dbReference>
<evidence type="ECO:0000256" key="5">
    <source>
        <dbReference type="ARBA" id="ARBA00022630"/>
    </source>
</evidence>
<dbReference type="InterPro" id="IPR014731">
    <property type="entry name" value="ETF_asu_C"/>
</dbReference>
<dbReference type="InterPro" id="IPR029035">
    <property type="entry name" value="DHS-like_NAD/FAD-binding_dom"/>
</dbReference>
<comment type="cofactor">
    <cofactor evidence="1">
        <name>FAD</name>
        <dbReference type="ChEBI" id="CHEBI:57692"/>
    </cofactor>
</comment>
<keyword evidence="10" id="KW-1185">Reference proteome</keyword>
<feature type="domain" description="Electron transfer flavoprotein alpha/beta-subunit N-terminal" evidence="8">
    <location>
        <begin position="122"/>
        <end position="303"/>
    </location>
</feature>
<dbReference type="STRING" id="42155.A0A0R3QP79"/>
<evidence type="ECO:0000313" key="10">
    <source>
        <dbReference type="Proteomes" id="UP000280834"/>
    </source>
</evidence>
<dbReference type="PROSITE" id="PS00696">
    <property type="entry name" value="ETF_ALPHA"/>
    <property type="match status" value="1"/>
</dbReference>
<evidence type="ECO:0000256" key="3">
    <source>
        <dbReference type="ARBA" id="ARBA00005817"/>
    </source>
</evidence>
<evidence type="ECO:0000256" key="2">
    <source>
        <dbReference type="ARBA" id="ARBA00004305"/>
    </source>
</evidence>
<evidence type="ECO:0000256" key="1">
    <source>
        <dbReference type="ARBA" id="ARBA00001974"/>
    </source>
</evidence>
<dbReference type="GO" id="GO:0005759">
    <property type="term" value="C:mitochondrial matrix"/>
    <property type="evidence" value="ECO:0007669"/>
    <property type="project" value="UniProtKB-SubCell"/>
</dbReference>
<dbReference type="CDD" id="cd01715">
    <property type="entry name" value="ETF_alpha"/>
    <property type="match status" value="1"/>
</dbReference>
<dbReference type="PANTHER" id="PTHR43153">
    <property type="entry name" value="ELECTRON TRANSFER FLAVOPROTEIN ALPHA"/>
    <property type="match status" value="1"/>
</dbReference>
<dbReference type="SUPFAM" id="SSF52402">
    <property type="entry name" value="Adenine nucleotide alpha hydrolases-like"/>
    <property type="match status" value="1"/>
</dbReference>
<dbReference type="PANTHER" id="PTHR43153:SF1">
    <property type="entry name" value="ELECTRON TRANSFER FLAVOPROTEIN SUBUNIT ALPHA, MITOCHONDRIAL"/>
    <property type="match status" value="1"/>
</dbReference>
<comment type="subcellular location">
    <subcellularLocation>
        <location evidence="2">Mitochondrion matrix</location>
    </subcellularLocation>
</comment>
<dbReference type="Gene3D" id="3.40.50.620">
    <property type="entry name" value="HUPs"/>
    <property type="match status" value="1"/>
</dbReference>
<dbReference type="InterPro" id="IPR001308">
    <property type="entry name" value="ETF_a/FixB"/>
</dbReference>
<dbReference type="FunFam" id="3.40.50.1220:FF:000001">
    <property type="entry name" value="Electron transfer flavoprotein, alpha subunit"/>
    <property type="match status" value="1"/>
</dbReference>
<evidence type="ECO:0000256" key="4">
    <source>
        <dbReference type="ARBA" id="ARBA00022448"/>
    </source>
</evidence>
<dbReference type="Pfam" id="PF00766">
    <property type="entry name" value="ETF_alpha"/>
    <property type="match status" value="1"/>
</dbReference>
<dbReference type="InterPro" id="IPR014729">
    <property type="entry name" value="Rossmann-like_a/b/a_fold"/>
</dbReference>
<dbReference type="WBParaSite" id="BTMF_0000951401-mRNA-1">
    <property type="protein sequence ID" value="BTMF_0000951401-mRNA-1"/>
    <property type="gene ID" value="BTMF_0000951401"/>
</dbReference>
<dbReference type="Proteomes" id="UP000280834">
    <property type="component" value="Unassembled WGS sequence"/>
</dbReference>
<reference evidence="9 10" key="2">
    <citation type="submission" date="2018-11" db="EMBL/GenBank/DDBJ databases">
        <authorList>
            <consortium name="Pathogen Informatics"/>
        </authorList>
    </citation>
    <scope>NUCLEOTIDE SEQUENCE [LARGE SCALE GENOMIC DNA]</scope>
</reference>
<proteinExistence type="inferred from homology"/>
<sequence>MTRSNGSLLENRRTDERSLWLCFAELSVSTISAPCKIVALCFDEHWTLYSVHCYAVLQVEETGAPNDSLFVIITYFQAFINSLKYIYGNYWYREVMYGIRLFSCHLPRKHNILQTALRCTGTLVLAEYTNDKLSPITLNTVNAASRFGEISVLVAGSNINNIAEQVAKVEQVKRVFIADHEKLKHQLPEYVAKAVETLQKQYKFDYVVAGASTYGRDVVPRVAAQFDSAPVTDIIAIHSADTFTRPIYAGNALSKVKTNAPVKFLTFRATAFKPAKESGGSGRIEKAPETDFSFNGVEFLSQELLKSERPDLRNAKVIVSGGRGVGSADNFKIIYELADKLKAAVGASRAAVDAGYVSNELQVGQTGKVVAPELYIAIGISGAIQHTAGMKDSKIIVAINKDPDAPIFEIADIGLIADLHKAIPELIKAL</sequence>
<keyword evidence="7" id="KW-0249">Electron transport</keyword>
<dbReference type="SUPFAM" id="SSF52467">
    <property type="entry name" value="DHS-like NAD/FAD-binding domain"/>
    <property type="match status" value="1"/>
</dbReference>
<evidence type="ECO:0000313" key="9">
    <source>
        <dbReference type="EMBL" id="VDO24984.1"/>
    </source>
</evidence>
<dbReference type="Gene3D" id="3.40.50.1220">
    <property type="entry name" value="TPP-binding domain"/>
    <property type="match status" value="1"/>
</dbReference>
<protein>
    <submittedName>
        <fullName evidence="11">ETF domain-containing protein</fullName>
    </submittedName>
</protein>
<organism evidence="11">
    <name type="scientific">Brugia timori</name>
    <dbReference type="NCBI Taxonomy" id="42155"/>
    <lineage>
        <taxon>Eukaryota</taxon>
        <taxon>Metazoa</taxon>
        <taxon>Ecdysozoa</taxon>
        <taxon>Nematoda</taxon>
        <taxon>Chromadorea</taxon>
        <taxon>Rhabditida</taxon>
        <taxon>Spirurina</taxon>
        <taxon>Spiruromorpha</taxon>
        <taxon>Filarioidea</taxon>
        <taxon>Onchocercidae</taxon>
        <taxon>Brugia</taxon>
    </lineage>
</organism>
<evidence type="ECO:0000259" key="8">
    <source>
        <dbReference type="SMART" id="SM00893"/>
    </source>
</evidence>
<evidence type="ECO:0000313" key="11">
    <source>
        <dbReference type="WBParaSite" id="BTMF_0000951401-mRNA-1"/>
    </source>
</evidence>
<dbReference type="GO" id="GO:0045251">
    <property type="term" value="C:electron transfer flavoprotein complex"/>
    <property type="evidence" value="ECO:0007669"/>
    <property type="project" value="UniProtKB-ARBA"/>
</dbReference>
<dbReference type="InterPro" id="IPR014730">
    <property type="entry name" value="ETF_a/b_N"/>
</dbReference>
<dbReference type="FunFam" id="3.40.50.620:FF:000041">
    <property type="entry name" value="Electron transfer flavoprotein alpha subunit"/>
    <property type="match status" value="1"/>
</dbReference>
<evidence type="ECO:0000256" key="7">
    <source>
        <dbReference type="ARBA" id="ARBA00022982"/>
    </source>
</evidence>
<comment type="similarity">
    <text evidence="3">Belongs to the ETF alpha-subunit/FixB family.</text>
</comment>
<dbReference type="GO" id="GO:0050660">
    <property type="term" value="F:flavin adenine dinucleotide binding"/>
    <property type="evidence" value="ECO:0007669"/>
    <property type="project" value="InterPro"/>
</dbReference>
<dbReference type="InterPro" id="IPR018206">
    <property type="entry name" value="ETF_asu_C_CS"/>
</dbReference>
<evidence type="ECO:0000256" key="6">
    <source>
        <dbReference type="ARBA" id="ARBA00022827"/>
    </source>
</evidence>
<keyword evidence="5" id="KW-0285">Flavoprotein</keyword>
<dbReference type="Pfam" id="PF01012">
    <property type="entry name" value="ETF"/>
    <property type="match status" value="1"/>
</dbReference>
<gene>
    <name evidence="9" type="ORF">BTMF_LOCUS7565</name>
</gene>
<keyword evidence="4" id="KW-0813">Transport</keyword>
<dbReference type="EMBL" id="UZAG01015994">
    <property type="protein sequence ID" value="VDO24984.1"/>
    <property type="molecule type" value="Genomic_DNA"/>
</dbReference>
<reference evidence="11" key="1">
    <citation type="submission" date="2017-02" db="UniProtKB">
        <authorList>
            <consortium name="WormBaseParasite"/>
        </authorList>
    </citation>
    <scope>IDENTIFICATION</scope>
</reference>
<dbReference type="AlphaFoldDB" id="A0A0R3QP79"/>
<dbReference type="SMART" id="SM00893">
    <property type="entry name" value="ETF"/>
    <property type="match status" value="1"/>
</dbReference>
<name>A0A0R3QP79_9BILA</name>
<accession>A0A0R3QP79</accession>